<dbReference type="GO" id="GO:0071949">
    <property type="term" value="F:FAD binding"/>
    <property type="evidence" value="ECO:0007669"/>
    <property type="project" value="InterPro"/>
</dbReference>
<dbReference type="Pfam" id="PF08031">
    <property type="entry name" value="BBE"/>
    <property type="match status" value="1"/>
</dbReference>
<evidence type="ECO:0000256" key="1">
    <source>
        <dbReference type="ARBA" id="ARBA00001974"/>
    </source>
</evidence>
<reference evidence="7" key="1">
    <citation type="journal article" date="2021" name="Genome Biol. Evol.">
        <title>The assembled and annotated genome of the fairy-ring fungus Marasmius oreades.</title>
        <authorList>
            <person name="Hiltunen M."/>
            <person name="Ament-Velasquez S.L."/>
            <person name="Johannesson H."/>
        </authorList>
    </citation>
    <scope>NUCLEOTIDE SEQUENCE</scope>
    <source>
        <strain evidence="7">03SP1</strain>
    </source>
</reference>
<dbReference type="PROSITE" id="PS51387">
    <property type="entry name" value="FAD_PCMH"/>
    <property type="match status" value="1"/>
</dbReference>
<dbReference type="RefSeq" id="XP_043014574.1">
    <property type="nucleotide sequence ID" value="XM_043145875.1"/>
</dbReference>
<dbReference type="PANTHER" id="PTHR42973">
    <property type="entry name" value="BINDING OXIDOREDUCTASE, PUTATIVE (AFU_ORTHOLOGUE AFUA_1G17690)-RELATED"/>
    <property type="match status" value="1"/>
</dbReference>
<dbReference type="AlphaFoldDB" id="A0A9P7V0N0"/>
<dbReference type="Proteomes" id="UP001049176">
    <property type="component" value="Chromosome 1"/>
</dbReference>
<dbReference type="OrthoDB" id="407275at2759"/>
<comment type="cofactor">
    <cofactor evidence="1">
        <name>FAD</name>
        <dbReference type="ChEBI" id="CHEBI:57692"/>
    </cofactor>
</comment>
<organism evidence="7 8">
    <name type="scientific">Marasmius oreades</name>
    <name type="common">fairy-ring Marasmius</name>
    <dbReference type="NCBI Taxonomy" id="181124"/>
    <lineage>
        <taxon>Eukaryota</taxon>
        <taxon>Fungi</taxon>
        <taxon>Dikarya</taxon>
        <taxon>Basidiomycota</taxon>
        <taxon>Agaricomycotina</taxon>
        <taxon>Agaricomycetes</taxon>
        <taxon>Agaricomycetidae</taxon>
        <taxon>Agaricales</taxon>
        <taxon>Marasmiineae</taxon>
        <taxon>Marasmiaceae</taxon>
        <taxon>Marasmius</taxon>
    </lineage>
</organism>
<name>A0A9P7V0N0_9AGAR</name>
<keyword evidence="4" id="KW-0274">FAD</keyword>
<evidence type="ECO:0000313" key="7">
    <source>
        <dbReference type="EMBL" id="KAG7098104.1"/>
    </source>
</evidence>
<accession>A0A9P7V0N0</accession>
<dbReference type="InterPro" id="IPR012951">
    <property type="entry name" value="BBE"/>
</dbReference>
<comment type="similarity">
    <text evidence="2">Belongs to the oxygen-dependent FAD-linked oxidoreductase family.</text>
</comment>
<dbReference type="Pfam" id="PF01565">
    <property type="entry name" value="FAD_binding_4"/>
    <property type="match status" value="1"/>
</dbReference>
<dbReference type="InterPro" id="IPR036318">
    <property type="entry name" value="FAD-bd_PCMH-like_sf"/>
</dbReference>
<dbReference type="InterPro" id="IPR006094">
    <property type="entry name" value="Oxid_FAD_bind_N"/>
</dbReference>
<dbReference type="InterPro" id="IPR016169">
    <property type="entry name" value="FAD-bd_PCMH_sub2"/>
</dbReference>
<dbReference type="GO" id="GO:0016491">
    <property type="term" value="F:oxidoreductase activity"/>
    <property type="evidence" value="ECO:0007669"/>
    <property type="project" value="UniProtKB-KW"/>
</dbReference>
<dbReference type="EMBL" id="CM032181">
    <property type="protein sequence ID" value="KAG7098104.1"/>
    <property type="molecule type" value="Genomic_DNA"/>
</dbReference>
<feature type="domain" description="FAD-binding PCMH-type" evidence="6">
    <location>
        <begin position="90"/>
        <end position="262"/>
    </location>
</feature>
<evidence type="ECO:0000256" key="5">
    <source>
        <dbReference type="ARBA" id="ARBA00023002"/>
    </source>
</evidence>
<keyword evidence="3" id="KW-0285">Flavoprotein</keyword>
<proteinExistence type="inferred from homology"/>
<dbReference type="InterPro" id="IPR016166">
    <property type="entry name" value="FAD-bd_PCMH"/>
</dbReference>
<evidence type="ECO:0000256" key="4">
    <source>
        <dbReference type="ARBA" id="ARBA00022827"/>
    </source>
</evidence>
<dbReference type="InterPro" id="IPR006093">
    <property type="entry name" value="Oxy_OxRdtase_FAD_BS"/>
</dbReference>
<dbReference type="GeneID" id="66069154"/>
<dbReference type="PROSITE" id="PS00862">
    <property type="entry name" value="OX2_COVAL_FAD"/>
    <property type="match status" value="1"/>
</dbReference>
<evidence type="ECO:0000313" key="8">
    <source>
        <dbReference type="Proteomes" id="UP001049176"/>
    </source>
</evidence>
<dbReference type="KEGG" id="more:E1B28_000078"/>
<evidence type="ECO:0000259" key="6">
    <source>
        <dbReference type="PROSITE" id="PS51387"/>
    </source>
</evidence>
<comment type="caution">
    <text evidence="7">The sequence shown here is derived from an EMBL/GenBank/DDBJ whole genome shotgun (WGS) entry which is preliminary data.</text>
</comment>
<sequence>MPPKSLTSREPNLMVHGAQERRKMPVVDFQFCLHVEMQMKFLLRCIVASVQLVVFVAADLREDLSQTGVTAYFPGDSEFAGASRAYNTRFTFTPAAIAYPETVQDVSNVVKVAVANGISVSARSGGHSYVANGLGGESGSLVVDMSNMKAINIDQNTKVATIETGNRLGNVAKALNAGGRALPHGTCPYVGIGGHSAYGGFGYTSRLWGLTLDTVQAVNAVLANGTIVRATAASQSDIFWAFRGAGPSFGIVTSIETTTFALPTSSLIFSYQWNTLDPQQASAALQVFQSYPQQNSLPGELGLEIVLGQGWTDGTLSFTVQGGYYGSDGRSGIQRLMTPFISAMNLPSTSLKVQGDGTYIDTVRILAEEDGGLDMNGQDVTDTFYARSIIVPENEVLSKEASDSFMNYLANQGSNVPNLDYWFIEIELFGGQNSKINSVSADSTSFARRDGLLTMQIYASSGDRTPFPDNGFTFIDGVMNAMTSTMPSSWNYGAYMNYIEDRLTNWQQRYFGSHYERLVSIKRQVDPGNVFNFPFGVEV</sequence>
<dbReference type="SUPFAM" id="SSF56176">
    <property type="entry name" value="FAD-binding/transporter-associated domain-like"/>
    <property type="match status" value="1"/>
</dbReference>
<gene>
    <name evidence="7" type="ORF">E1B28_000078</name>
</gene>
<dbReference type="InterPro" id="IPR050416">
    <property type="entry name" value="FAD-linked_Oxidoreductase"/>
</dbReference>
<dbReference type="PANTHER" id="PTHR42973:SF39">
    <property type="entry name" value="FAD-BINDING PCMH-TYPE DOMAIN-CONTAINING PROTEIN"/>
    <property type="match status" value="1"/>
</dbReference>
<dbReference type="Gene3D" id="3.40.462.20">
    <property type="match status" value="1"/>
</dbReference>
<dbReference type="Gene3D" id="3.30.465.10">
    <property type="match status" value="1"/>
</dbReference>
<keyword evidence="5" id="KW-0560">Oxidoreductase</keyword>
<evidence type="ECO:0000256" key="2">
    <source>
        <dbReference type="ARBA" id="ARBA00005466"/>
    </source>
</evidence>
<keyword evidence="8" id="KW-1185">Reference proteome</keyword>
<evidence type="ECO:0000256" key="3">
    <source>
        <dbReference type="ARBA" id="ARBA00022630"/>
    </source>
</evidence>
<protein>
    <recommendedName>
        <fullName evidence="6">FAD-binding PCMH-type domain-containing protein</fullName>
    </recommendedName>
</protein>